<organism evidence="2 3">
    <name type="scientific">Ensifer adhaerens</name>
    <name type="common">Sinorhizobium morelense</name>
    <dbReference type="NCBI Taxonomy" id="106592"/>
    <lineage>
        <taxon>Bacteria</taxon>
        <taxon>Pseudomonadati</taxon>
        <taxon>Pseudomonadota</taxon>
        <taxon>Alphaproteobacteria</taxon>
        <taxon>Hyphomicrobiales</taxon>
        <taxon>Rhizobiaceae</taxon>
        <taxon>Sinorhizobium/Ensifer group</taxon>
        <taxon>Ensifer</taxon>
    </lineage>
</organism>
<evidence type="ECO:0000313" key="2">
    <source>
        <dbReference type="EMBL" id="USJ27899.1"/>
    </source>
</evidence>
<keyword evidence="2" id="KW-0614">Plasmid</keyword>
<accession>A0A9Q8YHZ5</accession>
<protein>
    <submittedName>
        <fullName evidence="2">Uncharacterized protein</fullName>
    </submittedName>
</protein>
<dbReference type="EMBL" id="CP098809">
    <property type="protein sequence ID" value="USJ27899.1"/>
    <property type="molecule type" value="Genomic_DNA"/>
</dbReference>
<evidence type="ECO:0000256" key="1">
    <source>
        <dbReference type="SAM" id="MobiDB-lite"/>
    </source>
</evidence>
<feature type="region of interest" description="Disordered" evidence="1">
    <location>
        <begin position="61"/>
        <end position="129"/>
    </location>
</feature>
<reference evidence="2" key="1">
    <citation type="submission" date="2022-06" db="EMBL/GenBank/DDBJ databases">
        <title>Physiological and biochemical characterization and genomic elucidation of a strain of the genus Ensifer adhaerens M8 that combines arsenic oxidation and chromium reduction.</title>
        <authorList>
            <person name="Li X."/>
            <person name="Yu c."/>
        </authorList>
    </citation>
    <scope>NUCLEOTIDE SEQUENCE</scope>
    <source>
        <strain evidence="2">M8</strain>
        <plasmid evidence="2">pB</plasmid>
    </source>
</reference>
<evidence type="ECO:0000313" key="3">
    <source>
        <dbReference type="Proteomes" id="UP001055460"/>
    </source>
</evidence>
<dbReference type="Proteomes" id="UP001055460">
    <property type="component" value="Plasmid pB"/>
</dbReference>
<name>A0A9Q8YHZ5_ENSAD</name>
<gene>
    <name evidence="2" type="ORF">NE863_28895</name>
</gene>
<sequence length="129" mass="13216">MNIIAQQVLTDSGGVMTVEWVAEGGDVISVRLQSTGGDLGVDAAVTKAKAMMVQVAAFEEGDDREIAGGDETGSPAVESLRSARSAKDTGTLEEQLDEGLESSFPASDPVAATTSSIPTGRSDPSKNES</sequence>
<proteinExistence type="predicted"/>
<geneLocation type="plasmid" evidence="2 3">
    <name>pB</name>
</geneLocation>
<dbReference type="OrthoDB" id="8101404at2"/>
<dbReference type="AlphaFoldDB" id="A0A9Q8YHZ5"/>
<dbReference type="RefSeq" id="WP_110819457.1">
    <property type="nucleotide sequence ID" value="NZ_CAXURO020000003.1"/>
</dbReference>